<accession>A0A4R3L7T3</accession>
<dbReference type="PRINTS" id="PR00834">
    <property type="entry name" value="PROTEASES2C"/>
</dbReference>
<comment type="caution">
    <text evidence="4">The sequence shown here is derived from an EMBL/GenBank/DDBJ whole genome shotgun (WGS) entry which is preliminary data.</text>
</comment>
<name>A0A4R3L7T3_9BACL</name>
<proteinExistence type="predicted"/>
<dbReference type="PANTHER" id="PTHR43343:SF3">
    <property type="entry name" value="PROTEASE DO-LIKE 8, CHLOROPLASTIC"/>
    <property type="match status" value="1"/>
</dbReference>
<dbReference type="InterPro" id="IPR051201">
    <property type="entry name" value="Chloro_Bact_Ser_Proteases"/>
</dbReference>
<dbReference type="InterPro" id="IPR009003">
    <property type="entry name" value="Peptidase_S1_PA"/>
</dbReference>
<sequence>MRQRKIRLSRSEAKVAANHPANVFVSVVRKVRNSVVSIVTEEKKVPAFQDQVWGMIFSDLPQQRSEKKTQFGSGFIIHPHGYILTNEHVVQQSPSILVQVEGYKNPFRGTLVWKDEKRDLAILKIPVPRPLRPLPLGTSMNTQIGEWALAVGNPFGLDQTFTVGVISGKNRPIHVGKRTYENVIQTDAAINPGNSGGPLVNIFGEVIGVNTLIIFPSQCIGFAIPIEEIKPIITHFLGSFKS</sequence>
<protein>
    <submittedName>
        <fullName evidence="4">Trypsin-like peptidase</fullName>
    </submittedName>
</protein>
<evidence type="ECO:0000256" key="3">
    <source>
        <dbReference type="ARBA" id="ARBA00022825"/>
    </source>
</evidence>
<keyword evidence="1" id="KW-0645">Protease</keyword>
<evidence type="ECO:0000256" key="2">
    <source>
        <dbReference type="ARBA" id="ARBA00022801"/>
    </source>
</evidence>
<dbReference type="SUPFAM" id="SSF50494">
    <property type="entry name" value="Trypsin-like serine proteases"/>
    <property type="match status" value="1"/>
</dbReference>
<dbReference type="OrthoDB" id="9758917at2"/>
<dbReference type="RefSeq" id="WP_131924447.1">
    <property type="nucleotide sequence ID" value="NZ_SMAG01000003.1"/>
</dbReference>
<dbReference type="GO" id="GO:0006508">
    <property type="term" value="P:proteolysis"/>
    <property type="evidence" value="ECO:0007669"/>
    <property type="project" value="UniProtKB-KW"/>
</dbReference>
<keyword evidence="3" id="KW-0720">Serine protease</keyword>
<dbReference type="PANTHER" id="PTHR43343">
    <property type="entry name" value="PEPTIDASE S12"/>
    <property type="match status" value="1"/>
</dbReference>
<keyword evidence="2" id="KW-0378">Hydrolase</keyword>
<dbReference type="Gene3D" id="2.40.10.120">
    <property type="match status" value="1"/>
</dbReference>
<gene>
    <name evidence="4" type="ORF">EDD58_103521</name>
</gene>
<keyword evidence="5" id="KW-1185">Reference proteome</keyword>
<dbReference type="InterPro" id="IPR001940">
    <property type="entry name" value="Peptidase_S1C"/>
</dbReference>
<dbReference type="Proteomes" id="UP000294937">
    <property type="component" value="Unassembled WGS sequence"/>
</dbReference>
<evidence type="ECO:0000313" key="5">
    <source>
        <dbReference type="Proteomes" id="UP000294937"/>
    </source>
</evidence>
<reference evidence="4 5" key="1">
    <citation type="submission" date="2019-03" db="EMBL/GenBank/DDBJ databases">
        <title>Genomic Encyclopedia of Type Strains, Phase IV (KMG-IV): sequencing the most valuable type-strain genomes for metagenomic binning, comparative biology and taxonomic classification.</title>
        <authorList>
            <person name="Goeker M."/>
        </authorList>
    </citation>
    <scope>NUCLEOTIDE SEQUENCE [LARGE SCALE GENOMIC DNA]</scope>
    <source>
        <strain evidence="4 5">DSM 45707</strain>
    </source>
</reference>
<evidence type="ECO:0000313" key="4">
    <source>
        <dbReference type="EMBL" id="TCS95095.1"/>
    </source>
</evidence>
<dbReference type="EMBL" id="SMAG01000003">
    <property type="protein sequence ID" value="TCS95095.1"/>
    <property type="molecule type" value="Genomic_DNA"/>
</dbReference>
<organism evidence="4 5">
    <name type="scientific">Hazenella coriacea</name>
    <dbReference type="NCBI Taxonomy" id="1179467"/>
    <lineage>
        <taxon>Bacteria</taxon>
        <taxon>Bacillati</taxon>
        <taxon>Bacillota</taxon>
        <taxon>Bacilli</taxon>
        <taxon>Bacillales</taxon>
        <taxon>Thermoactinomycetaceae</taxon>
        <taxon>Hazenella</taxon>
    </lineage>
</organism>
<dbReference type="GO" id="GO:0004252">
    <property type="term" value="F:serine-type endopeptidase activity"/>
    <property type="evidence" value="ECO:0007669"/>
    <property type="project" value="InterPro"/>
</dbReference>
<dbReference type="AlphaFoldDB" id="A0A4R3L7T3"/>
<dbReference type="Pfam" id="PF13365">
    <property type="entry name" value="Trypsin_2"/>
    <property type="match status" value="1"/>
</dbReference>
<evidence type="ECO:0000256" key="1">
    <source>
        <dbReference type="ARBA" id="ARBA00022670"/>
    </source>
</evidence>